<feature type="region of interest" description="Disordered" evidence="1">
    <location>
        <begin position="350"/>
        <end position="536"/>
    </location>
</feature>
<feature type="compositionally biased region" description="Basic and acidic residues" evidence="1">
    <location>
        <begin position="462"/>
        <end position="474"/>
    </location>
</feature>
<feature type="compositionally biased region" description="Polar residues" evidence="1">
    <location>
        <begin position="632"/>
        <end position="644"/>
    </location>
</feature>
<protein>
    <submittedName>
        <fullName evidence="2">Uncharacterized protein</fullName>
    </submittedName>
</protein>
<proteinExistence type="predicted"/>
<dbReference type="Proteomes" id="UP000707451">
    <property type="component" value="Unassembled WGS sequence"/>
</dbReference>
<feature type="compositionally biased region" description="Acidic residues" evidence="1">
    <location>
        <begin position="449"/>
        <end position="461"/>
    </location>
</feature>
<keyword evidence="3" id="KW-1185">Reference proteome</keyword>
<feature type="compositionally biased region" description="Basic residues" evidence="1">
    <location>
        <begin position="504"/>
        <end position="513"/>
    </location>
</feature>
<feature type="compositionally biased region" description="Acidic residues" evidence="1">
    <location>
        <begin position="520"/>
        <end position="534"/>
    </location>
</feature>
<feature type="compositionally biased region" description="Acidic residues" evidence="1">
    <location>
        <begin position="371"/>
        <end position="393"/>
    </location>
</feature>
<gene>
    <name evidence="2" type="ORF">KI688_007548</name>
</gene>
<comment type="caution">
    <text evidence="2">The sequence shown here is derived from an EMBL/GenBank/DDBJ whole genome shotgun (WGS) entry which is preliminary data.</text>
</comment>
<evidence type="ECO:0000313" key="2">
    <source>
        <dbReference type="EMBL" id="KAG9061210.1"/>
    </source>
</evidence>
<accession>A0A9P8BMH5</accession>
<sequence length="809" mass="91815">MLDHHQKPLCPRFSKYDRQKLLLLEPTECMPVETEHPDFSADICFSPFVCNEGLVRVRRRDRQQCKEANLKYPISGNSTHDAFHRQFSGPDSFHVVFSGSEKLSPPDWYHAGQCLYVFPFHISNPGRLSLDITHLYDNFGAVVEQAKEWPVLWRKKVVSGLPLEVCRGCPSHVARPRFSSLSEVDEMVVLKTDYAETAAGSEKAGGGQAGTLSNIDRSSLLALGMSSGSSLRTRYQAYTNSRTGPQKYSNLFMDENYDRLPLCSREHAVQASPSPDRLEEKHALTTFSYLHDPLFSHTNEKTDMLVANMGHWATGTKFFDQLMSTSKYHDKLRDLVETIQQHARDLQDLQDEDDGSLGHFLDDEVGGYGGEADDEDGHDYGFVDEGDEDEEELEKEREELRQEELAKESSEELTGEEVYWEDETEEEVDNRRESQEDTKQQHRRPAVQELEDQQEAMDDIEDKYRVDDRQRAESEGYISRNQNNKNHDPMDRTRARYPSNHILRQSKHVKTPAKPKIDVDESEVEEEEEIEEEQERPVVAQNRYRYGTQKKVMLGDNSRLIKAGEDDDAENVKIPSIKKTISSNNKKTTTTAKSRPASDNTPAGKKTTIATKRPASPAFRGSNAYGARKNVPVTTTSKPSSYAASSKRKKTTADTKKVSSSSSSSSNKPKKRYRRAFLDDDYPSLTSPLSKTSSTPSSSSSSSSSSSKMSDSDSLMKTAWVGMVAYPETQQPADSFVSHDWRTIYRLRYWNLIAEDVMTLHNVRFMDFFSMTLSMLDTSPDRAHYYGTDAAEAMLEELAFKLDLCEDKE</sequence>
<organism evidence="2 3">
    <name type="scientific">Linnemannia hyalina</name>
    <dbReference type="NCBI Taxonomy" id="64524"/>
    <lineage>
        <taxon>Eukaryota</taxon>
        <taxon>Fungi</taxon>
        <taxon>Fungi incertae sedis</taxon>
        <taxon>Mucoromycota</taxon>
        <taxon>Mortierellomycotina</taxon>
        <taxon>Mortierellomycetes</taxon>
        <taxon>Mortierellales</taxon>
        <taxon>Mortierellaceae</taxon>
        <taxon>Linnemannia</taxon>
    </lineage>
</organism>
<feature type="compositionally biased region" description="Low complexity" evidence="1">
    <location>
        <begin position="577"/>
        <end position="594"/>
    </location>
</feature>
<reference evidence="2" key="1">
    <citation type="submission" date="2021-06" db="EMBL/GenBank/DDBJ databases">
        <title>Genome Sequence of Mortierella hyaline Strain SCG-10, a Cold-Adapted, Nitrate-Reducing Fungus Isolated from Soil in Minnesota, USA.</title>
        <authorList>
            <person name="Aldossari N."/>
        </authorList>
    </citation>
    <scope>NUCLEOTIDE SEQUENCE</scope>
    <source>
        <strain evidence="2">SCG-10</strain>
    </source>
</reference>
<feature type="compositionally biased region" description="Basic and acidic residues" evidence="1">
    <location>
        <begin position="429"/>
        <end position="440"/>
    </location>
</feature>
<feature type="compositionally biased region" description="Basic and acidic residues" evidence="1">
    <location>
        <begin position="485"/>
        <end position="494"/>
    </location>
</feature>
<feature type="region of interest" description="Disordered" evidence="1">
    <location>
        <begin position="566"/>
        <end position="711"/>
    </location>
</feature>
<evidence type="ECO:0000313" key="3">
    <source>
        <dbReference type="Proteomes" id="UP000707451"/>
    </source>
</evidence>
<feature type="compositionally biased region" description="Acidic residues" evidence="1">
    <location>
        <begin position="411"/>
        <end position="428"/>
    </location>
</feature>
<name>A0A9P8BMH5_9FUNG</name>
<dbReference type="AlphaFoldDB" id="A0A9P8BMH5"/>
<dbReference type="EMBL" id="JAHRHY010000025">
    <property type="protein sequence ID" value="KAG9061210.1"/>
    <property type="molecule type" value="Genomic_DNA"/>
</dbReference>
<evidence type="ECO:0000256" key="1">
    <source>
        <dbReference type="SAM" id="MobiDB-lite"/>
    </source>
</evidence>
<dbReference type="OrthoDB" id="3176531at2759"/>
<feature type="compositionally biased region" description="Low complexity" evidence="1">
    <location>
        <begin position="683"/>
        <end position="711"/>
    </location>
</feature>
<feature type="compositionally biased region" description="Basic and acidic residues" evidence="1">
    <location>
        <begin position="394"/>
        <end position="410"/>
    </location>
</feature>